<dbReference type="SUPFAM" id="SSF56281">
    <property type="entry name" value="Metallo-hydrolase/oxidoreductase"/>
    <property type="match status" value="1"/>
</dbReference>
<dbReference type="InterPro" id="IPR036866">
    <property type="entry name" value="RibonucZ/Hydroxyglut_hydro"/>
</dbReference>
<dbReference type="AlphaFoldDB" id="A0A1I1JHY1"/>
<dbReference type="STRING" id="1123010.SAMN02745724_01765"/>
<name>A0A1I1JHY1_9GAMM</name>
<dbReference type="RefSeq" id="WP_091982861.1">
    <property type="nucleotide sequence ID" value="NZ_FOLO01000010.1"/>
</dbReference>
<sequence>MKVNLAGYLLKFVFSYIILFTIPISTAWAGEVENFITKLKTHYQKAPSLEVFSLDYHYLGVSHYQDWDYQAPQRYMALRMVEIDLSKEQFFENDIHHFSGGRTFNRIQFQNDKHSLFYDKNGIALGKRIIKQSMDSFQEIKGHIFMNIDFLAIKPLLEEQNITATIKLHHDKIRGKVMLSHKTSDNSEIDYVFSDNSLQLISINNKSQLKIYVYDDYQTTKGITFARSILKYYGGAINPTFIHRINQLNILEKIEPTRFQIPKEFGPIIPKNDKTLVSEKIAPDLYLVTDASASRNVLFKINDAEIMVFGAPVSPELAEQTIKLILNQFPNKKITSVYVTHPHSDHIAGLLAYTKRGIVIRADAYSISAIKAYPLFSKDISTFKFQTIKHNQVIDGVHFYVLENSHSKRQSFVHFKNAGIIYQADFLEVAFDNSIAKVIPNFTKTFIDFIRGKSLNFSRIVGHHRNNNISVEVMNKTYDAIL</sequence>
<dbReference type="EMBL" id="FOLO01000010">
    <property type="protein sequence ID" value="SFC48239.1"/>
    <property type="molecule type" value="Genomic_DNA"/>
</dbReference>
<proteinExistence type="predicted"/>
<dbReference type="InterPro" id="IPR001279">
    <property type="entry name" value="Metallo-B-lactamas"/>
</dbReference>
<accession>A0A1I1JHY1</accession>
<evidence type="ECO:0000313" key="3">
    <source>
        <dbReference type="Proteomes" id="UP000198862"/>
    </source>
</evidence>
<protein>
    <submittedName>
        <fullName evidence="2">Metallo-beta-lactamase superfamily protein</fullName>
    </submittedName>
</protein>
<gene>
    <name evidence="2" type="ORF">SAMN02745724_01765</name>
</gene>
<evidence type="ECO:0000259" key="1">
    <source>
        <dbReference type="Pfam" id="PF00753"/>
    </source>
</evidence>
<keyword evidence="3" id="KW-1185">Reference proteome</keyword>
<reference evidence="2 3" key="1">
    <citation type="submission" date="2016-10" db="EMBL/GenBank/DDBJ databases">
        <authorList>
            <person name="de Groot N.N."/>
        </authorList>
    </citation>
    <scope>NUCLEOTIDE SEQUENCE [LARGE SCALE GENOMIC DNA]</scope>
    <source>
        <strain evidence="2 3">DSM 6059</strain>
    </source>
</reference>
<organism evidence="2 3">
    <name type="scientific">Pseudoalteromonas denitrificans DSM 6059</name>
    <dbReference type="NCBI Taxonomy" id="1123010"/>
    <lineage>
        <taxon>Bacteria</taxon>
        <taxon>Pseudomonadati</taxon>
        <taxon>Pseudomonadota</taxon>
        <taxon>Gammaproteobacteria</taxon>
        <taxon>Alteromonadales</taxon>
        <taxon>Pseudoalteromonadaceae</taxon>
        <taxon>Pseudoalteromonas</taxon>
    </lineage>
</organism>
<dbReference type="OrthoDB" id="6288101at2"/>
<feature type="domain" description="Metallo-beta-lactamase" evidence="1">
    <location>
        <begin position="324"/>
        <end position="359"/>
    </location>
</feature>
<dbReference type="Proteomes" id="UP000198862">
    <property type="component" value="Unassembled WGS sequence"/>
</dbReference>
<dbReference type="Gene3D" id="3.60.15.10">
    <property type="entry name" value="Ribonuclease Z/Hydroxyacylglutathione hydrolase-like"/>
    <property type="match status" value="1"/>
</dbReference>
<evidence type="ECO:0000313" key="2">
    <source>
        <dbReference type="EMBL" id="SFC48239.1"/>
    </source>
</evidence>
<dbReference type="Pfam" id="PF00753">
    <property type="entry name" value="Lactamase_B"/>
    <property type="match status" value="1"/>
</dbReference>